<evidence type="ECO:0000313" key="2">
    <source>
        <dbReference type="EMBL" id="PIW74606.1"/>
    </source>
</evidence>
<sequence length="165" mass="19445">MVSQKEKTEEFEKIAQRFLEPKDREGLLSSLAGDKTDWFRWVSQLKGVLKNIDKMDAAKFSGLILLLEQKPASQFHQDNLKKFLIGKTEFYRNYDFSLDEKLSQEKRKRGDLWISKVLRLFISRSFLGMLILVLILGFILWFYLDRESCLEFVDRVVGPFLKALK</sequence>
<keyword evidence="1" id="KW-0472">Membrane</keyword>
<keyword evidence="1" id="KW-0812">Transmembrane</keyword>
<name>A0A2M7IDK7_9BACT</name>
<comment type="caution">
    <text evidence="2">The sequence shown here is derived from an EMBL/GenBank/DDBJ whole genome shotgun (WGS) entry which is preliminary data.</text>
</comment>
<evidence type="ECO:0000313" key="3">
    <source>
        <dbReference type="Proteomes" id="UP000231673"/>
    </source>
</evidence>
<evidence type="ECO:0000256" key="1">
    <source>
        <dbReference type="SAM" id="Phobius"/>
    </source>
</evidence>
<reference evidence="3" key="1">
    <citation type="submission" date="2017-09" db="EMBL/GenBank/DDBJ databases">
        <title>Depth-based differentiation of microbial function through sediment-hosted aquifers and enrichment of novel symbionts in the deep terrestrial subsurface.</title>
        <authorList>
            <person name="Probst A.J."/>
            <person name="Ladd B."/>
            <person name="Jarett J.K."/>
            <person name="Geller-Mcgrath D.E."/>
            <person name="Sieber C.M.K."/>
            <person name="Emerson J.B."/>
            <person name="Anantharaman K."/>
            <person name="Thomas B.C."/>
            <person name="Malmstrom R."/>
            <person name="Stieglmeier M."/>
            <person name="Klingl A."/>
            <person name="Woyke T."/>
            <person name="Ryan C.M."/>
            <person name="Banfield J.F."/>
        </authorList>
    </citation>
    <scope>NUCLEOTIDE SEQUENCE [LARGE SCALE GENOMIC DNA]</scope>
</reference>
<feature type="transmembrane region" description="Helical" evidence="1">
    <location>
        <begin position="126"/>
        <end position="144"/>
    </location>
</feature>
<accession>A0A2M7IDK7</accession>
<dbReference type="AlphaFoldDB" id="A0A2M7IDK7"/>
<proteinExistence type="predicted"/>
<gene>
    <name evidence="2" type="ORF">CO003_01815</name>
</gene>
<keyword evidence="1" id="KW-1133">Transmembrane helix</keyword>
<dbReference type="Proteomes" id="UP000231673">
    <property type="component" value="Unassembled WGS sequence"/>
</dbReference>
<organism evidence="2 3">
    <name type="scientific">Candidatus Portnoybacteria bacterium CG_4_8_14_3_um_filter_44_15</name>
    <dbReference type="NCBI Taxonomy" id="1974803"/>
    <lineage>
        <taxon>Bacteria</taxon>
        <taxon>Candidatus Portnoyibacteriota</taxon>
    </lineage>
</organism>
<protein>
    <submittedName>
        <fullName evidence="2">Uncharacterized protein</fullName>
    </submittedName>
</protein>
<dbReference type="EMBL" id="PFGW01000037">
    <property type="protein sequence ID" value="PIW74606.1"/>
    <property type="molecule type" value="Genomic_DNA"/>
</dbReference>